<dbReference type="Proteomes" id="UP000185999">
    <property type="component" value="Unassembled WGS sequence"/>
</dbReference>
<sequence length="48" mass="5624">MYFVTQEWFTLTRNRKKSDLKAGITAFEQARVTKLVSPREHAIKLIIS</sequence>
<dbReference type="EMBL" id="FTOE01000011">
    <property type="protein sequence ID" value="SIT03348.1"/>
    <property type="molecule type" value="Genomic_DNA"/>
</dbReference>
<gene>
    <name evidence="1" type="ORF">SAMN05421760_111152</name>
</gene>
<accession>A0A1N7NYI7</accession>
<reference evidence="2" key="1">
    <citation type="submission" date="2017-01" db="EMBL/GenBank/DDBJ databases">
        <authorList>
            <person name="Varghese N."/>
            <person name="Submissions S."/>
        </authorList>
    </citation>
    <scope>NUCLEOTIDE SEQUENCE [LARGE SCALE GENOMIC DNA]</scope>
    <source>
        <strain evidence="2">DSM 22306</strain>
    </source>
</reference>
<dbReference type="STRING" id="619304.SAMN05421760_111152"/>
<organism evidence="1 2">
    <name type="scientific">Neptunomonas antarctica</name>
    <dbReference type="NCBI Taxonomy" id="619304"/>
    <lineage>
        <taxon>Bacteria</taxon>
        <taxon>Pseudomonadati</taxon>
        <taxon>Pseudomonadota</taxon>
        <taxon>Gammaproteobacteria</taxon>
        <taxon>Oceanospirillales</taxon>
        <taxon>Oceanospirillaceae</taxon>
        <taxon>Neptunomonas</taxon>
    </lineage>
</organism>
<protein>
    <submittedName>
        <fullName evidence="1">Uncharacterized protein</fullName>
    </submittedName>
</protein>
<evidence type="ECO:0000313" key="1">
    <source>
        <dbReference type="EMBL" id="SIT03348.1"/>
    </source>
</evidence>
<name>A0A1N7NYI7_9GAMM</name>
<dbReference type="AlphaFoldDB" id="A0A1N7NYI7"/>
<keyword evidence="2" id="KW-1185">Reference proteome</keyword>
<proteinExistence type="predicted"/>
<evidence type="ECO:0000313" key="2">
    <source>
        <dbReference type="Proteomes" id="UP000185999"/>
    </source>
</evidence>